<keyword evidence="1" id="KW-0732">Signal</keyword>
<keyword evidence="3" id="KW-1185">Reference proteome</keyword>
<evidence type="ECO:0000313" key="2">
    <source>
        <dbReference type="EMBL" id="TDB64996.1"/>
    </source>
</evidence>
<gene>
    <name evidence="2" type="ORF">EIY72_11305</name>
</gene>
<feature type="chain" id="PRO_5044372070" evidence="1">
    <location>
        <begin position="21"/>
        <end position="181"/>
    </location>
</feature>
<dbReference type="Proteomes" id="UP000295254">
    <property type="component" value="Unassembled WGS sequence"/>
</dbReference>
<dbReference type="EMBL" id="RRZK01000009">
    <property type="protein sequence ID" value="TDB64996.1"/>
    <property type="molecule type" value="Genomic_DNA"/>
</dbReference>
<sequence length="181" mass="19779">MLRFFAPVLLITLTSTVCLASEGDDAANAFAQQYLRSCMHNLPNLEAMRKQLQAFPKLPTEKATLFLTGKPGDAWPVPDKHGTFVLALPEGENFCVLYARRANTEVAIQLFTKLVSKPPAPLTAKLVKNEQTQTAANGPTQTIAYEWSAPDVKRRFQFILSTAPSETAQLQVMASAAIVGD</sequence>
<dbReference type="RefSeq" id="WP_093223554.1">
    <property type="nucleotide sequence ID" value="NZ_LT629803.1"/>
</dbReference>
<dbReference type="NCBIfam" id="NF047650">
    <property type="entry name" value="lipo_NMCC_0638"/>
    <property type="match status" value="1"/>
</dbReference>
<evidence type="ECO:0000256" key="1">
    <source>
        <dbReference type="SAM" id="SignalP"/>
    </source>
</evidence>
<feature type="signal peptide" evidence="1">
    <location>
        <begin position="1"/>
        <end position="20"/>
    </location>
</feature>
<comment type="caution">
    <text evidence="2">The sequence shown here is derived from an EMBL/GenBank/DDBJ whole genome shotgun (WGS) entry which is preliminary data.</text>
</comment>
<accession>A0A1H2NTP0</accession>
<dbReference type="AlphaFoldDB" id="A0A1H2NTP0"/>
<evidence type="ECO:0000313" key="3">
    <source>
        <dbReference type="Proteomes" id="UP000295254"/>
    </source>
</evidence>
<reference evidence="3" key="1">
    <citation type="journal article" date="2019" name="bioRxiv">
        <title>Bacterially produced spermidine induces plant systemic susceptibility to pathogens.</title>
        <authorList>
            <person name="Melnyk R.A."/>
            <person name="Beskrovnaya P.A."/>
            <person name="Liu Z."/>
            <person name="Song Y."/>
            <person name="Haney C.H."/>
        </authorList>
    </citation>
    <scope>NUCLEOTIDE SEQUENCE [LARGE SCALE GENOMIC DNA]</scope>
    <source>
        <strain evidence="3">Dha-51</strain>
    </source>
</reference>
<name>A0A1H2NTP0_PSEVA</name>
<proteinExistence type="predicted"/>
<dbReference type="OrthoDB" id="6089555at2"/>
<dbReference type="STRING" id="95300.SAMN05216558_2963"/>
<organism evidence="2 3">
    <name type="scientific">Pseudomonas vancouverensis</name>
    <dbReference type="NCBI Taxonomy" id="95300"/>
    <lineage>
        <taxon>Bacteria</taxon>
        <taxon>Pseudomonadati</taxon>
        <taxon>Pseudomonadota</taxon>
        <taxon>Gammaproteobacteria</taxon>
        <taxon>Pseudomonadales</taxon>
        <taxon>Pseudomonadaceae</taxon>
        <taxon>Pseudomonas</taxon>
    </lineage>
</organism>
<protein>
    <submittedName>
        <fullName evidence="2">Uncharacterized protein</fullName>
    </submittedName>
</protein>